<accession>A0A644Z8L4</accession>
<reference evidence="1" key="1">
    <citation type="submission" date="2019-08" db="EMBL/GenBank/DDBJ databases">
        <authorList>
            <person name="Kucharzyk K."/>
            <person name="Murdoch R.W."/>
            <person name="Higgins S."/>
            <person name="Loffler F."/>
        </authorList>
    </citation>
    <scope>NUCLEOTIDE SEQUENCE</scope>
</reference>
<evidence type="ECO:0000313" key="1">
    <source>
        <dbReference type="EMBL" id="MPM37230.1"/>
    </source>
</evidence>
<gene>
    <name evidence="1" type="ORF">SDC9_83837</name>
</gene>
<dbReference type="AlphaFoldDB" id="A0A644Z8L4"/>
<sequence>MSANEIELRRGLLRISLDVLLVVCLALCLAHCAAQRCPSGSDRAAFQLQITQRIGATRQHPALGLFLRRQAWPFKLVAHLALAQKANAGAAGAVAARAGPVHAALLQRGEQWLVGPGIHLRAIVSYLGDEKRGDGWDLAHGG</sequence>
<dbReference type="EMBL" id="VSSQ01007874">
    <property type="protein sequence ID" value="MPM37230.1"/>
    <property type="molecule type" value="Genomic_DNA"/>
</dbReference>
<name>A0A644Z8L4_9ZZZZ</name>
<organism evidence="1">
    <name type="scientific">bioreactor metagenome</name>
    <dbReference type="NCBI Taxonomy" id="1076179"/>
    <lineage>
        <taxon>unclassified sequences</taxon>
        <taxon>metagenomes</taxon>
        <taxon>ecological metagenomes</taxon>
    </lineage>
</organism>
<proteinExistence type="predicted"/>
<comment type="caution">
    <text evidence="1">The sequence shown here is derived from an EMBL/GenBank/DDBJ whole genome shotgun (WGS) entry which is preliminary data.</text>
</comment>
<protein>
    <submittedName>
        <fullName evidence="1">Uncharacterized protein</fullName>
    </submittedName>
</protein>